<organism evidence="2 3">
    <name type="scientific">Mucilaginibacter lappiensis</name>
    <dbReference type="NCBI Taxonomy" id="354630"/>
    <lineage>
        <taxon>Bacteria</taxon>
        <taxon>Pseudomonadati</taxon>
        <taxon>Bacteroidota</taxon>
        <taxon>Sphingobacteriia</taxon>
        <taxon>Sphingobacteriales</taxon>
        <taxon>Sphingobacteriaceae</taxon>
        <taxon>Mucilaginibacter</taxon>
    </lineage>
</organism>
<name>A0A841JQL3_9SPHI</name>
<evidence type="ECO:0000256" key="1">
    <source>
        <dbReference type="SAM" id="SignalP"/>
    </source>
</evidence>
<dbReference type="AlphaFoldDB" id="A0A841JQL3"/>
<accession>A0A841JQL3</accession>
<dbReference type="Proteomes" id="UP000548326">
    <property type="component" value="Unassembled WGS sequence"/>
</dbReference>
<dbReference type="EMBL" id="JACHCA010000019">
    <property type="protein sequence ID" value="MBB6131048.1"/>
    <property type="molecule type" value="Genomic_DNA"/>
</dbReference>
<proteinExistence type="predicted"/>
<feature type="chain" id="PRO_5032370696" evidence="1">
    <location>
        <begin position="21"/>
        <end position="125"/>
    </location>
</feature>
<keyword evidence="1" id="KW-0732">Signal</keyword>
<evidence type="ECO:0000313" key="3">
    <source>
        <dbReference type="Proteomes" id="UP000548326"/>
    </source>
</evidence>
<evidence type="ECO:0000313" key="2">
    <source>
        <dbReference type="EMBL" id="MBB6131048.1"/>
    </source>
</evidence>
<reference evidence="2 3" key="1">
    <citation type="submission" date="2020-08" db="EMBL/GenBank/DDBJ databases">
        <title>Genomic Encyclopedia of Type Strains, Phase IV (KMG-V): Genome sequencing to study the core and pangenomes of soil and plant-associated prokaryotes.</title>
        <authorList>
            <person name="Whitman W."/>
        </authorList>
    </citation>
    <scope>NUCLEOTIDE SEQUENCE [LARGE SCALE GENOMIC DNA]</scope>
    <source>
        <strain evidence="2 3">MP601</strain>
    </source>
</reference>
<comment type="caution">
    <text evidence="2">The sequence shown here is derived from an EMBL/GenBank/DDBJ whole genome shotgun (WGS) entry which is preliminary data.</text>
</comment>
<feature type="signal peptide" evidence="1">
    <location>
        <begin position="1"/>
        <end position="20"/>
    </location>
</feature>
<sequence length="125" mass="13844">MRNFLLACFLLVGITTVGNAQNHPGTNSPAEKAKELQKQLKLNNEQTIKIEKIYEESSRKFDKIKTDAHGDNAKMLTAIKPLRTTTIAKIKAVLTTKQTVKYEQLLKESKNTGGSGWGDGWSAPN</sequence>
<gene>
    <name evidence="2" type="ORF">HDF22_005199</name>
</gene>
<protein>
    <submittedName>
        <fullName evidence="2">Spy/CpxP family protein refolding chaperone</fullName>
    </submittedName>
</protein>
<dbReference type="RefSeq" id="WP_183589655.1">
    <property type="nucleotide sequence ID" value="NZ_JACHCA010000019.1"/>
</dbReference>